<organism evidence="1 2">
    <name type="scientific">Caballeronia sordidicola</name>
    <name type="common">Burkholderia sordidicola</name>
    <dbReference type="NCBI Taxonomy" id="196367"/>
    <lineage>
        <taxon>Bacteria</taxon>
        <taxon>Pseudomonadati</taxon>
        <taxon>Pseudomonadota</taxon>
        <taxon>Betaproteobacteria</taxon>
        <taxon>Burkholderiales</taxon>
        <taxon>Burkholderiaceae</taxon>
        <taxon>Caballeronia</taxon>
    </lineage>
</organism>
<evidence type="ECO:0000313" key="1">
    <source>
        <dbReference type="EMBL" id="OXC75206.1"/>
    </source>
</evidence>
<dbReference type="AlphaFoldDB" id="A0A226WVI5"/>
<name>A0A226WVI5_CABSO</name>
<reference evidence="2" key="1">
    <citation type="submission" date="2017-01" db="EMBL/GenBank/DDBJ databases">
        <title>Genome Analysis of Deinococcus marmoris KOPRI26562.</title>
        <authorList>
            <person name="Kim J.H."/>
            <person name="Oh H.-M."/>
        </authorList>
    </citation>
    <scope>NUCLEOTIDE SEQUENCE [LARGE SCALE GENOMIC DNA]</scope>
    <source>
        <strain evidence="2">PAMC 26633</strain>
    </source>
</reference>
<dbReference type="Proteomes" id="UP000214720">
    <property type="component" value="Unassembled WGS sequence"/>
</dbReference>
<dbReference type="EMBL" id="MTHB01000187">
    <property type="protein sequence ID" value="OXC75206.1"/>
    <property type="molecule type" value="Genomic_DNA"/>
</dbReference>
<accession>A0A226WVI5</accession>
<protein>
    <submittedName>
        <fullName evidence="1">Uncharacterized protein</fullName>
    </submittedName>
</protein>
<evidence type="ECO:0000313" key="2">
    <source>
        <dbReference type="Proteomes" id="UP000214720"/>
    </source>
</evidence>
<sequence length="54" mass="6238">MAARIFGSKYRVFEPNPQLANTCLIVSLYIAGHIENCYRQLHHYNKDASPYHSV</sequence>
<gene>
    <name evidence="1" type="ORF">BSU04_28105</name>
</gene>
<proteinExistence type="predicted"/>
<comment type="caution">
    <text evidence="1">The sequence shown here is derived from an EMBL/GenBank/DDBJ whole genome shotgun (WGS) entry which is preliminary data.</text>
</comment>